<evidence type="ECO:0000313" key="2">
    <source>
        <dbReference type="Proteomes" id="UP000224459"/>
    </source>
</evidence>
<sequence>MAPEVDFLELIERVKNNDEELNTRPLHEGNYDYSFVKDGTYYHFTSDGWHWNWEYYPTDGEDTI</sequence>
<dbReference type="EMBL" id="KX171212">
    <property type="protein sequence ID" value="ANT44706.1"/>
    <property type="molecule type" value="Genomic_DNA"/>
</dbReference>
<name>A0A1X9I9L2_9CAUD</name>
<organism evidence="1 2">
    <name type="scientific">Staphylococcus phage vB_SscM-1</name>
    <dbReference type="NCBI Taxonomy" id="1868844"/>
    <lineage>
        <taxon>Viruses</taxon>
        <taxon>Duplodnaviria</taxon>
        <taxon>Heunggongvirae</taxon>
        <taxon>Uroviricota</taxon>
        <taxon>Caudoviricetes</taxon>
        <taxon>Herelleviridae</taxon>
        <taxon>Twortvirinae</taxon>
        <taxon>Sciuriunavirus</taxon>
        <taxon>Sciuriunavirus SscM1</taxon>
    </lineage>
</organism>
<keyword evidence="2" id="KW-1185">Reference proteome</keyword>
<gene>
    <name evidence="1" type="ORF">vB_SscM-1_043</name>
</gene>
<protein>
    <recommendedName>
        <fullName evidence="3">Transglycosylase</fullName>
    </recommendedName>
</protein>
<reference evidence="2" key="1">
    <citation type="submission" date="2016-04" db="EMBL/GenBank/DDBJ databases">
        <authorList>
            <person name="Gasior T."/>
        </authorList>
    </citation>
    <scope>NUCLEOTIDE SEQUENCE [LARGE SCALE GENOMIC DNA]</scope>
</reference>
<accession>A0A1X9I9L2</accession>
<proteinExistence type="predicted"/>
<evidence type="ECO:0008006" key="3">
    <source>
        <dbReference type="Google" id="ProtNLM"/>
    </source>
</evidence>
<evidence type="ECO:0000313" key="1">
    <source>
        <dbReference type="EMBL" id="ANT44706.1"/>
    </source>
</evidence>
<dbReference type="Proteomes" id="UP000224459">
    <property type="component" value="Segment"/>
</dbReference>